<sequence>MSHDSVPQHNARVLEEERHAIADNLAEQDTIRRCDAEHAASELKHEQKVEAKKLEHLHEEAKHNAKHLSAEAKQTAENLKKDAKATAEKLKL</sequence>
<accession>A0A814FQG1</accession>
<feature type="region of interest" description="Disordered" evidence="1">
    <location>
        <begin position="63"/>
        <end position="92"/>
    </location>
</feature>
<evidence type="ECO:0000313" key="3">
    <source>
        <dbReference type="EMBL" id="CAF1628193.1"/>
    </source>
</evidence>
<dbReference type="EMBL" id="CAJNOR010008078">
    <property type="protein sequence ID" value="CAF1628193.1"/>
    <property type="molecule type" value="Genomic_DNA"/>
</dbReference>
<protein>
    <submittedName>
        <fullName evidence="2">Uncharacterized protein</fullName>
    </submittedName>
</protein>
<keyword evidence="4" id="KW-1185">Reference proteome</keyword>
<reference evidence="2" key="1">
    <citation type="submission" date="2021-02" db="EMBL/GenBank/DDBJ databases">
        <authorList>
            <person name="Nowell W R."/>
        </authorList>
    </citation>
    <scope>NUCLEOTIDE SEQUENCE</scope>
</reference>
<dbReference type="Proteomes" id="UP000663852">
    <property type="component" value="Unassembled WGS sequence"/>
</dbReference>
<feature type="compositionally biased region" description="Basic and acidic residues" evidence="1">
    <location>
        <begin position="78"/>
        <end position="92"/>
    </location>
</feature>
<name>A0A814FQG1_ADIRI</name>
<organism evidence="2 5">
    <name type="scientific">Adineta ricciae</name>
    <name type="common">Rotifer</name>
    <dbReference type="NCBI Taxonomy" id="249248"/>
    <lineage>
        <taxon>Eukaryota</taxon>
        <taxon>Metazoa</taxon>
        <taxon>Spiralia</taxon>
        <taxon>Gnathifera</taxon>
        <taxon>Rotifera</taxon>
        <taxon>Eurotatoria</taxon>
        <taxon>Bdelloidea</taxon>
        <taxon>Adinetida</taxon>
        <taxon>Adinetidae</taxon>
        <taxon>Adineta</taxon>
    </lineage>
</organism>
<dbReference type="Proteomes" id="UP000663828">
    <property type="component" value="Unassembled WGS sequence"/>
</dbReference>
<evidence type="ECO:0000313" key="2">
    <source>
        <dbReference type="EMBL" id="CAF0984447.1"/>
    </source>
</evidence>
<evidence type="ECO:0000313" key="4">
    <source>
        <dbReference type="Proteomes" id="UP000663828"/>
    </source>
</evidence>
<dbReference type="AlphaFoldDB" id="A0A814FQG1"/>
<comment type="caution">
    <text evidence="2">The sequence shown here is derived from an EMBL/GenBank/DDBJ whole genome shotgun (WGS) entry which is preliminary data.</text>
</comment>
<dbReference type="EMBL" id="CAJNOJ010000056">
    <property type="protein sequence ID" value="CAF0984447.1"/>
    <property type="molecule type" value="Genomic_DNA"/>
</dbReference>
<gene>
    <name evidence="2" type="ORF">EDS130_LOCUS14050</name>
    <name evidence="3" type="ORF">XAT740_LOCUS51203</name>
</gene>
<dbReference type="OrthoDB" id="10038575at2759"/>
<proteinExistence type="predicted"/>
<evidence type="ECO:0000256" key="1">
    <source>
        <dbReference type="SAM" id="MobiDB-lite"/>
    </source>
</evidence>
<evidence type="ECO:0000313" key="5">
    <source>
        <dbReference type="Proteomes" id="UP000663852"/>
    </source>
</evidence>